<dbReference type="EMBL" id="LS480641">
    <property type="protein sequence ID" value="SPT16967.1"/>
    <property type="molecule type" value="Genomic_DNA"/>
</dbReference>
<dbReference type="GO" id="GO:0008270">
    <property type="term" value="F:zinc ion binding"/>
    <property type="evidence" value="ECO:0007669"/>
    <property type="project" value="UniProtKB-KW"/>
</dbReference>
<dbReference type="PROSITE" id="PS50158">
    <property type="entry name" value="ZF_CCHC"/>
    <property type="match status" value="1"/>
</dbReference>
<organism evidence="4 5">
    <name type="scientific">Triticum aestivum</name>
    <name type="common">Wheat</name>
    <dbReference type="NCBI Taxonomy" id="4565"/>
    <lineage>
        <taxon>Eukaryota</taxon>
        <taxon>Viridiplantae</taxon>
        <taxon>Streptophyta</taxon>
        <taxon>Embryophyta</taxon>
        <taxon>Tracheophyta</taxon>
        <taxon>Spermatophyta</taxon>
        <taxon>Magnoliopsida</taxon>
        <taxon>Liliopsida</taxon>
        <taxon>Poales</taxon>
        <taxon>Poaceae</taxon>
        <taxon>BOP clade</taxon>
        <taxon>Pooideae</taxon>
        <taxon>Triticodae</taxon>
        <taxon>Triticeae</taxon>
        <taxon>Triticinae</taxon>
        <taxon>Triticum</taxon>
    </lineage>
</organism>
<feature type="compositionally biased region" description="Low complexity" evidence="2">
    <location>
        <begin position="21"/>
        <end position="34"/>
    </location>
</feature>
<protein>
    <recommendedName>
        <fullName evidence="3">CCHC-type domain-containing protein</fullName>
    </recommendedName>
</protein>
<gene>
    <name evidence="4" type="ORF">CAMPLR22A2D_LOCUS1568</name>
</gene>
<dbReference type="InterPro" id="IPR001878">
    <property type="entry name" value="Znf_CCHC"/>
</dbReference>
<feature type="region of interest" description="Disordered" evidence="2">
    <location>
        <begin position="21"/>
        <end position="68"/>
    </location>
</feature>
<evidence type="ECO:0000256" key="2">
    <source>
        <dbReference type="SAM" id="MobiDB-lite"/>
    </source>
</evidence>
<dbReference type="GO" id="GO:0003676">
    <property type="term" value="F:nucleic acid binding"/>
    <property type="evidence" value="ECO:0007669"/>
    <property type="project" value="InterPro"/>
</dbReference>
<feature type="region of interest" description="Disordered" evidence="2">
    <location>
        <begin position="292"/>
        <end position="311"/>
    </location>
</feature>
<proteinExistence type="predicted"/>
<accession>A0A7H4LEC9</accession>
<dbReference type="SUPFAM" id="SSF57756">
    <property type="entry name" value="Retrovirus zinc finger-like domains"/>
    <property type="match status" value="1"/>
</dbReference>
<evidence type="ECO:0000256" key="1">
    <source>
        <dbReference type="PROSITE-ProRule" id="PRU00047"/>
    </source>
</evidence>
<sequence>MASGPASPASVSSRLQPIVSGLGLSGSSGSAGASTGAGGAPARAIDGPATAPSVPWRKPGPSRKALWRKRKVFRKQAMAGGARSRSPASSQERREIPTDLFGLCFSCFREGHRREDSDFPPLCIRCGLEGHICMECKRPRCPRSEEDLRRDAVAKVARASQPSMQAGLANRLSSATRQTAPSERSSPVPADTAPVGFGQASAAAVASGGICVLRRTPEMEDLEQRLRLAVVAYVGGTRPPVSCREAAEGVSTALRIPLHRFSVHKFHPEDFLVVSLRRSCATRRWRRAPLSMATSSCSSNHGSSRRKRCPE</sequence>
<keyword evidence="1" id="KW-0862">Zinc</keyword>
<feature type="domain" description="CCHC-type" evidence="3">
    <location>
        <begin position="123"/>
        <end position="138"/>
    </location>
</feature>
<dbReference type="AlphaFoldDB" id="A0A7H4LEC9"/>
<evidence type="ECO:0000313" key="4">
    <source>
        <dbReference type="EMBL" id="SPT16967.1"/>
    </source>
</evidence>
<keyword evidence="1" id="KW-0863">Zinc-finger</keyword>
<evidence type="ECO:0000313" key="5">
    <source>
        <dbReference type="Proteomes" id="UP000280104"/>
    </source>
</evidence>
<feature type="region of interest" description="Disordered" evidence="2">
    <location>
        <begin position="156"/>
        <end position="192"/>
    </location>
</feature>
<feature type="compositionally biased region" description="Polar residues" evidence="2">
    <location>
        <begin position="171"/>
        <end position="185"/>
    </location>
</feature>
<name>A0A7H4LEC9_WHEAT</name>
<keyword evidence="1" id="KW-0479">Metal-binding</keyword>
<reference evidence="4 5" key="1">
    <citation type="submission" date="2018-05" db="EMBL/GenBank/DDBJ databases">
        <authorList>
            <person name="Thind KAUR A."/>
        </authorList>
    </citation>
    <scope>NUCLEOTIDE SEQUENCE [LARGE SCALE GENOMIC DNA]</scope>
</reference>
<dbReference type="Proteomes" id="UP000280104">
    <property type="component" value="Chromosome II"/>
</dbReference>
<evidence type="ECO:0000259" key="3">
    <source>
        <dbReference type="PROSITE" id="PS50158"/>
    </source>
</evidence>
<dbReference type="InterPro" id="IPR036875">
    <property type="entry name" value="Znf_CCHC_sf"/>
</dbReference>